<dbReference type="RefSeq" id="WP_026417492.1">
    <property type="nucleotide sequence ID" value="NZ_AUBJ02000001.1"/>
</dbReference>
<dbReference type="SUPFAM" id="SSF53335">
    <property type="entry name" value="S-adenosyl-L-methionine-dependent methyltransferases"/>
    <property type="match status" value="1"/>
</dbReference>
<dbReference type="Gene3D" id="3.40.50.150">
    <property type="entry name" value="Vaccinia Virus protein VP39"/>
    <property type="match status" value="1"/>
</dbReference>
<name>A0ABT1JJM0_ACTCY</name>
<feature type="domain" description="Methyltransferase" evidence="1">
    <location>
        <begin position="118"/>
        <end position="208"/>
    </location>
</feature>
<gene>
    <name evidence="2" type="ORF">G443_002792</name>
</gene>
<reference evidence="2 3" key="1">
    <citation type="submission" date="2013-07" db="EMBL/GenBank/DDBJ databases">
        <authorList>
            <consortium name="DOE Joint Genome Institute"/>
            <person name="Reeve W."/>
            <person name="Huntemann M."/>
            <person name="Han J."/>
            <person name="Chen A."/>
            <person name="Kyrpides N."/>
            <person name="Mavromatis K."/>
            <person name="Markowitz V."/>
            <person name="Palaniappan K."/>
            <person name="Ivanova N."/>
            <person name="Schaumberg A."/>
            <person name="Pati A."/>
            <person name="Liolios K."/>
            <person name="Nordberg H.P."/>
            <person name="Cantor M.N."/>
            <person name="Hua S.X."/>
            <person name="Woyke T."/>
        </authorList>
    </citation>
    <scope>NUCLEOTIDE SEQUENCE [LARGE SCALE GENOMIC DNA]</scope>
    <source>
        <strain evidence="2 3">DSM 43889</strain>
    </source>
</reference>
<accession>A0ABT1JJM0</accession>
<dbReference type="InterPro" id="IPR029063">
    <property type="entry name" value="SAM-dependent_MTases_sf"/>
</dbReference>
<dbReference type="InterPro" id="IPR041698">
    <property type="entry name" value="Methyltransf_25"/>
</dbReference>
<reference evidence="2 3" key="2">
    <citation type="submission" date="2022-06" db="EMBL/GenBank/DDBJ databases">
        <title>Genomic Encyclopedia of Type Strains, Phase I: the one thousand microbial genomes (KMG-I) project.</title>
        <authorList>
            <person name="Kyrpides N."/>
        </authorList>
    </citation>
    <scope>NUCLEOTIDE SEQUENCE [LARGE SCALE GENOMIC DNA]</scope>
    <source>
        <strain evidence="2 3">DSM 43889</strain>
    </source>
</reference>
<sequence>MSVSRMAAARLAGEAPGDLLAGTSAPESALFLAIWAHHDRAPDTALAAARLAVELDPDGEFARLLALYLGSGHTRGDRVYDTPAAFQAFIRGGGNVGLYSATQEALRRHYHRFDAPTVLDVGVGDGMALLPVLDAGLSRVDVVEPSAELLARTRAGLAESGVPHRVRHARIEDVQREWDGERWTVVQSTFAFDALPPDRRSGVLEWIRDRCESFLLVVFDVPDTTRPFSPEWFLPVLAKAEQGVREYTEHRDLVGLGFLVPVVLGFFDAGSARANYEQSVPSWEAELRSAGFGTVSSHRLFDYWWQPAYVIEASR</sequence>
<proteinExistence type="predicted"/>
<protein>
    <recommendedName>
        <fullName evidence="1">Methyltransferase domain-containing protein</fullName>
    </recommendedName>
</protein>
<evidence type="ECO:0000313" key="3">
    <source>
        <dbReference type="Proteomes" id="UP000791080"/>
    </source>
</evidence>
<comment type="caution">
    <text evidence="2">The sequence shown here is derived from an EMBL/GenBank/DDBJ whole genome shotgun (WGS) entry which is preliminary data.</text>
</comment>
<dbReference type="CDD" id="cd02440">
    <property type="entry name" value="AdoMet_MTases"/>
    <property type="match status" value="1"/>
</dbReference>
<keyword evidence="3" id="KW-1185">Reference proteome</keyword>
<evidence type="ECO:0000313" key="2">
    <source>
        <dbReference type="EMBL" id="MCP2332522.1"/>
    </source>
</evidence>
<dbReference type="EMBL" id="AUBJ02000001">
    <property type="protein sequence ID" value="MCP2332522.1"/>
    <property type="molecule type" value="Genomic_DNA"/>
</dbReference>
<dbReference type="Proteomes" id="UP000791080">
    <property type="component" value="Unassembled WGS sequence"/>
</dbReference>
<dbReference type="Pfam" id="PF13649">
    <property type="entry name" value="Methyltransf_25"/>
    <property type="match status" value="1"/>
</dbReference>
<organism evidence="2 3">
    <name type="scientific">Actinoalloteichus caeruleus DSM 43889</name>
    <dbReference type="NCBI Taxonomy" id="1120930"/>
    <lineage>
        <taxon>Bacteria</taxon>
        <taxon>Bacillati</taxon>
        <taxon>Actinomycetota</taxon>
        <taxon>Actinomycetes</taxon>
        <taxon>Pseudonocardiales</taxon>
        <taxon>Pseudonocardiaceae</taxon>
        <taxon>Actinoalloteichus</taxon>
        <taxon>Actinoalloteichus cyanogriseus</taxon>
    </lineage>
</organism>
<evidence type="ECO:0000259" key="1">
    <source>
        <dbReference type="Pfam" id="PF13649"/>
    </source>
</evidence>